<keyword evidence="2 6" id="KW-0812">Transmembrane</keyword>
<dbReference type="InterPro" id="IPR011531">
    <property type="entry name" value="HCO3_transpt-like_TM_dom"/>
</dbReference>
<dbReference type="GO" id="GO:0005886">
    <property type="term" value="C:plasma membrane"/>
    <property type="evidence" value="ECO:0007669"/>
    <property type="project" value="TreeGrafter"/>
</dbReference>
<feature type="transmembrane region" description="Helical" evidence="6">
    <location>
        <begin position="69"/>
        <end position="92"/>
    </location>
</feature>
<dbReference type="GO" id="GO:0050801">
    <property type="term" value="P:monoatomic ion homeostasis"/>
    <property type="evidence" value="ECO:0007669"/>
    <property type="project" value="TreeGrafter"/>
</dbReference>
<feature type="transmembrane region" description="Helical" evidence="6">
    <location>
        <begin position="155"/>
        <end position="176"/>
    </location>
</feature>
<feature type="compositionally biased region" description="Basic and acidic residues" evidence="5">
    <location>
        <begin position="589"/>
        <end position="602"/>
    </location>
</feature>
<dbReference type="PANTHER" id="PTHR11453">
    <property type="entry name" value="ANION EXCHANGE PROTEIN"/>
    <property type="match status" value="1"/>
</dbReference>
<feature type="transmembrane region" description="Helical" evidence="6">
    <location>
        <begin position="347"/>
        <end position="366"/>
    </location>
</feature>
<feature type="transmembrane region" description="Helical" evidence="6">
    <location>
        <begin position="235"/>
        <end position="253"/>
    </location>
</feature>
<organism evidence="8">
    <name type="scientific">Phaeodactylum tricornutum</name>
    <name type="common">Diatom</name>
    <dbReference type="NCBI Taxonomy" id="2850"/>
    <lineage>
        <taxon>Eukaryota</taxon>
        <taxon>Sar</taxon>
        <taxon>Stramenopiles</taxon>
        <taxon>Ochrophyta</taxon>
        <taxon>Bacillariophyta</taxon>
        <taxon>Bacillariophyceae</taxon>
        <taxon>Bacillariophycidae</taxon>
        <taxon>Naviculales</taxon>
        <taxon>Phaeodactylaceae</taxon>
        <taxon>Phaeodactylum</taxon>
    </lineage>
</organism>
<dbReference type="Pfam" id="PF00955">
    <property type="entry name" value="HCO3_cotransp"/>
    <property type="match status" value="3"/>
</dbReference>
<evidence type="ECO:0000313" key="8">
    <source>
        <dbReference type="EMBL" id="BAM75353.1"/>
    </source>
</evidence>
<feature type="transmembrane region" description="Helical" evidence="6">
    <location>
        <begin position="274"/>
        <end position="291"/>
    </location>
</feature>
<keyword evidence="3 6" id="KW-1133">Transmembrane helix</keyword>
<dbReference type="EMBL" id="AB733622">
    <property type="protein sequence ID" value="BAM75353.1"/>
    <property type="molecule type" value="mRNA"/>
</dbReference>
<dbReference type="SMR" id="L8B081"/>
<evidence type="ECO:0000256" key="4">
    <source>
        <dbReference type="ARBA" id="ARBA00023136"/>
    </source>
</evidence>
<dbReference type="PANTHER" id="PTHR11453:SF127">
    <property type="entry name" value="SOLUTE CARRIER FAMILY 4 MEMBER 11"/>
    <property type="match status" value="1"/>
</dbReference>
<dbReference type="InterPro" id="IPR003020">
    <property type="entry name" value="HCO3_transpt_euk"/>
</dbReference>
<feature type="domain" description="Bicarbonate transporter-like transmembrane" evidence="7">
    <location>
        <begin position="333"/>
        <end position="571"/>
    </location>
</feature>
<feature type="region of interest" description="Disordered" evidence="5">
    <location>
        <begin position="580"/>
        <end position="615"/>
    </location>
</feature>
<evidence type="ECO:0000256" key="3">
    <source>
        <dbReference type="ARBA" id="ARBA00022989"/>
    </source>
</evidence>
<feature type="transmembrane region" description="Helical" evidence="6">
    <location>
        <begin position="466"/>
        <end position="486"/>
    </location>
</feature>
<evidence type="ECO:0000256" key="6">
    <source>
        <dbReference type="SAM" id="Phobius"/>
    </source>
</evidence>
<reference evidence="8" key="1">
    <citation type="journal article" date="2013" name="Proc. Natl. Acad. Sci. U.S.A.">
        <title>SLC4 family transporters in a marine diatom directly pump bicarbonate from seawater.</title>
        <authorList>
            <person name="Nakajima K."/>
            <person name="Tanaka A."/>
            <person name="Matsuda Y."/>
        </authorList>
    </citation>
    <scope>NUCLEOTIDE SEQUENCE</scope>
</reference>
<protein>
    <submittedName>
        <fullName evidence="8">Solute carrier protein 4 family</fullName>
    </submittedName>
</protein>
<keyword evidence="4 6" id="KW-0472">Membrane</keyword>
<feature type="compositionally biased region" description="Acidic residues" evidence="5">
    <location>
        <begin position="603"/>
        <end position="615"/>
    </location>
</feature>
<feature type="transmembrane region" description="Helical" evidence="6">
    <location>
        <begin position="188"/>
        <end position="215"/>
    </location>
</feature>
<dbReference type="HOGENOM" id="CLU_267815_0_0_1"/>
<evidence type="ECO:0000256" key="5">
    <source>
        <dbReference type="SAM" id="MobiDB-lite"/>
    </source>
</evidence>
<dbReference type="GO" id="GO:0005452">
    <property type="term" value="F:solute:inorganic anion antiporter activity"/>
    <property type="evidence" value="ECO:0007669"/>
    <property type="project" value="InterPro"/>
</dbReference>
<name>L8B081_PHATR</name>
<evidence type="ECO:0000256" key="1">
    <source>
        <dbReference type="ARBA" id="ARBA00004141"/>
    </source>
</evidence>
<dbReference type="GO" id="GO:0006820">
    <property type="term" value="P:monoatomic anion transport"/>
    <property type="evidence" value="ECO:0007669"/>
    <property type="project" value="InterPro"/>
</dbReference>
<feature type="domain" description="Bicarbonate transporter-like transmembrane" evidence="7">
    <location>
        <begin position="234"/>
        <end position="308"/>
    </location>
</feature>
<sequence length="615" mass="69501">MAPRDTVYDHNAESMDKRYDSSRNADLIADAGKVHMDKPQMWGKGIISDVKRTVLTHWKDEMINLNQRTIAVTLLLFISVIAPTLTFGAVYGKVTENRIGAIETILATAWVGCTYALFGGMPTCIIGSTGPVLAFSTVIYNMSDSLDIPFLSFNAWISAWLFGYCLLAGFFDLTRFVRLATRFTDEIFALLIVSIFVMDAIGDPFSDVGILRYLAPRHPSHEDFEDDPDYDFKTTGLLSVILGLGTTSLIFFFRSFKFSPFFCNQGIRTSVHDFAVTASVVIWTLVKELLFDNVDTEGLNVPERFEPTFACCDASCLTFFPDDCLDQAAAAGTRSWFVDFSDLNGKAWAPFLAAGPAVLAFVLCFLDNGITWHLINHKSHNLQHGEAYNYDLCLSGFFNFVNGMLGLPWLVATTVPCIIHLNALADKDEDGKFLSVQETRLTPLFAHLLVGVSILALDVLKLLPLPVLYGVFLFMGLSSLPNMQFWNRFLFFFMQPSEYPETVYTRYMSKARIHKYTLFQIFFFALVFIVQNFKVIAIVFPLMTLLCIPARLFFLPRFFEGWELLLLDGEDEAISQWEEAKQRSMLSEDELRMATKHDMKIDDGEEDEESSEDHV</sequence>
<evidence type="ECO:0000256" key="2">
    <source>
        <dbReference type="ARBA" id="ARBA00022692"/>
    </source>
</evidence>
<dbReference type="PRINTS" id="PR01231">
    <property type="entry name" value="HCO3TRNSPORT"/>
</dbReference>
<gene>
    <name evidence="8" type="primary">ptSLC4-4</name>
</gene>
<accession>L8B081</accession>
<proteinExistence type="evidence at transcript level"/>
<evidence type="ECO:0000259" key="7">
    <source>
        <dbReference type="Pfam" id="PF00955"/>
    </source>
</evidence>
<comment type="subcellular location">
    <subcellularLocation>
        <location evidence="1">Membrane</location>
        <topology evidence="1">Multi-pass membrane protein</topology>
    </subcellularLocation>
</comment>
<dbReference type="AlphaFoldDB" id="L8B081"/>
<feature type="transmembrane region" description="Helical" evidence="6">
    <location>
        <begin position="513"/>
        <end position="530"/>
    </location>
</feature>
<feature type="domain" description="Bicarbonate transporter-like transmembrane" evidence="7">
    <location>
        <begin position="42"/>
        <end position="205"/>
    </location>
</feature>